<keyword evidence="1" id="KW-0472">Membrane</keyword>
<dbReference type="Proteomes" id="UP001196413">
    <property type="component" value="Unassembled WGS sequence"/>
</dbReference>
<dbReference type="EMBL" id="JAHQIW010003029">
    <property type="protein sequence ID" value="KAJ1357078.1"/>
    <property type="molecule type" value="Genomic_DNA"/>
</dbReference>
<protein>
    <submittedName>
        <fullName evidence="2">Uncharacterized protein</fullName>
    </submittedName>
</protein>
<accession>A0AAD5MJ20</accession>
<proteinExistence type="predicted"/>
<keyword evidence="3" id="KW-1185">Reference proteome</keyword>
<feature type="transmembrane region" description="Helical" evidence="1">
    <location>
        <begin position="59"/>
        <end position="76"/>
    </location>
</feature>
<name>A0AAD5MJ20_PARTN</name>
<comment type="caution">
    <text evidence="2">The sequence shown here is derived from an EMBL/GenBank/DDBJ whole genome shotgun (WGS) entry which is preliminary data.</text>
</comment>
<gene>
    <name evidence="2" type="ORF">KIN20_015108</name>
</gene>
<sequence>MAIAGAVINWLSTEKCWTDVLGNALFWCKARLLTAPPVLVGPGDVCCHHHDEPLRYLRVFFRVLIYHFGTISLIALRQIFPFLCRLLGSLWPCGFEVDDGACGAELHPPLLSGSQQQRSMERHSKVIPGIARRLVQLVFYANQEEDEKQIECYKYWDPHFELILC</sequence>
<reference evidence="2" key="1">
    <citation type="submission" date="2021-06" db="EMBL/GenBank/DDBJ databases">
        <title>Parelaphostrongylus tenuis whole genome reference sequence.</title>
        <authorList>
            <person name="Garwood T.J."/>
            <person name="Larsen P.A."/>
            <person name="Fountain-Jones N.M."/>
            <person name="Garbe J.R."/>
            <person name="Macchietto M.G."/>
            <person name="Kania S.A."/>
            <person name="Gerhold R.W."/>
            <person name="Richards J.E."/>
            <person name="Wolf T.M."/>
        </authorList>
    </citation>
    <scope>NUCLEOTIDE SEQUENCE</scope>
    <source>
        <strain evidence="2">MNPRO001-30</strain>
        <tissue evidence="2">Meninges</tissue>
    </source>
</reference>
<organism evidence="2 3">
    <name type="scientific">Parelaphostrongylus tenuis</name>
    <name type="common">Meningeal worm</name>
    <dbReference type="NCBI Taxonomy" id="148309"/>
    <lineage>
        <taxon>Eukaryota</taxon>
        <taxon>Metazoa</taxon>
        <taxon>Ecdysozoa</taxon>
        <taxon>Nematoda</taxon>
        <taxon>Chromadorea</taxon>
        <taxon>Rhabditida</taxon>
        <taxon>Rhabditina</taxon>
        <taxon>Rhabditomorpha</taxon>
        <taxon>Strongyloidea</taxon>
        <taxon>Metastrongylidae</taxon>
        <taxon>Parelaphostrongylus</taxon>
    </lineage>
</organism>
<keyword evidence="1" id="KW-1133">Transmembrane helix</keyword>
<keyword evidence="1" id="KW-0812">Transmembrane</keyword>
<evidence type="ECO:0000313" key="2">
    <source>
        <dbReference type="EMBL" id="KAJ1357078.1"/>
    </source>
</evidence>
<dbReference type="AlphaFoldDB" id="A0AAD5MJ20"/>
<evidence type="ECO:0000256" key="1">
    <source>
        <dbReference type="SAM" id="Phobius"/>
    </source>
</evidence>
<evidence type="ECO:0000313" key="3">
    <source>
        <dbReference type="Proteomes" id="UP001196413"/>
    </source>
</evidence>